<dbReference type="OrthoDB" id="45606at2"/>
<sequence>MKIRPTRRAFVLRYIIYPYYLIAGTVMLFWKDLSQLPENDYLIYLIMWGGLTVIPGLILAFKRRKFSWFFWPLALNLLGWGSKFVFKEENYDYYVKNGPYLAFIAVSILALIFIELYRLTIKYKISDSGIEITTGLFGANNQLIVNRHITNVLLKRNFLEIIFGVGHIIPVTSSGMGTGDAGVFGGVTGGVGGSGTNVGGVMGSVATQKEFVADPKNCIYGVSSPKKIMEEVKKILTKQG</sequence>
<dbReference type="Proteomes" id="UP000035159">
    <property type="component" value="Chromosome"/>
</dbReference>
<feature type="transmembrane region" description="Helical" evidence="1">
    <location>
        <begin position="12"/>
        <end position="30"/>
    </location>
</feature>
<evidence type="ECO:0000313" key="3">
    <source>
        <dbReference type="EMBL" id="AKI98311.1"/>
    </source>
</evidence>
<name>A0A0G2ZE38_9BACT</name>
<proteinExistence type="predicted"/>
<dbReference type="InterPro" id="IPR005182">
    <property type="entry name" value="YdbS-like_PH"/>
</dbReference>
<dbReference type="AlphaFoldDB" id="A0A0G2ZE38"/>
<dbReference type="STRING" id="1330330.IX53_07005"/>
<keyword evidence="4" id="KW-1185">Reference proteome</keyword>
<accession>A0A0G2ZE38</accession>
<dbReference type="PATRIC" id="fig|1330330.3.peg.1420"/>
<keyword evidence="1" id="KW-0472">Membrane</keyword>
<feature type="transmembrane region" description="Helical" evidence="1">
    <location>
        <begin position="98"/>
        <end position="117"/>
    </location>
</feature>
<feature type="domain" description="YdbS-like PH" evidence="2">
    <location>
        <begin position="120"/>
        <end position="175"/>
    </location>
</feature>
<dbReference type="EMBL" id="CP011232">
    <property type="protein sequence ID" value="AKI98311.1"/>
    <property type="molecule type" value="Genomic_DNA"/>
</dbReference>
<keyword evidence="1" id="KW-0812">Transmembrane</keyword>
<protein>
    <submittedName>
        <fullName evidence="3">Membrane protein</fullName>
    </submittedName>
</protein>
<organism evidence="3 4">
    <name type="scientific">Kosmotoga pacifica</name>
    <dbReference type="NCBI Taxonomy" id="1330330"/>
    <lineage>
        <taxon>Bacteria</taxon>
        <taxon>Thermotogati</taxon>
        <taxon>Thermotogota</taxon>
        <taxon>Thermotogae</taxon>
        <taxon>Kosmotogales</taxon>
        <taxon>Kosmotogaceae</taxon>
        <taxon>Kosmotoga</taxon>
    </lineage>
</organism>
<feature type="transmembrane region" description="Helical" evidence="1">
    <location>
        <begin position="42"/>
        <end position="61"/>
    </location>
</feature>
<feature type="transmembrane region" description="Helical" evidence="1">
    <location>
        <begin position="68"/>
        <end position="86"/>
    </location>
</feature>
<evidence type="ECO:0000259" key="2">
    <source>
        <dbReference type="Pfam" id="PF03703"/>
    </source>
</evidence>
<reference evidence="3 4" key="1">
    <citation type="submission" date="2015-04" db="EMBL/GenBank/DDBJ databases">
        <title>Complete Genome Sequence of Kosmotoga pacifica SLHLJ1.</title>
        <authorList>
            <person name="Jiang L.J."/>
            <person name="Shao Z.Z."/>
            <person name="Jebbar M."/>
        </authorList>
    </citation>
    <scope>NUCLEOTIDE SEQUENCE [LARGE SCALE GENOMIC DNA]</scope>
    <source>
        <strain evidence="3 4">SLHLJ1</strain>
    </source>
</reference>
<dbReference type="KEGG" id="kpf:IX53_07005"/>
<evidence type="ECO:0000256" key="1">
    <source>
        <dbReference type="SAM" id="Phobius"/>
    </source>
</evidence>
<gene>
    <name evidence="3" type="ORF">IX53_07005</name>
</gene>
<dbReference type="Pfam" id="PF03703">
    <property type="entry name" value="bPH_2"/>
    <property type="match status" value="1"/>
</dbReference>
<keyword evidence="1" id="KW-1133">Transmembrane helix</keyword>
<evidence type="ECO:0000313" key="4">
    <source>
        <dbReference type="Proteomes" id="UP000035159"/>
    </source>
</evidence>